<keyword evidence="4" id="KW-1185">Reference proteome</keyword>
<evidence type="ECO:0008006" key="5">
    <source>
        <dbReference type="Google" id="ProtNLM"/>
    </source>
</evidence>
<gene>
    <name evidence="3" type="ORF">B8V81_0531</name>
</gene>
<comment type="caution">
    <text evidence="3">The sequence shown here is derived from an EMBL/GenBank/DDBJ whole genome shotgun (WGS) entry which is preliminary data.</text>
</comment>
<organism evidence="3 4">
    <name type="scientific">Paenibacillus pasadenensis</name>
    <dbReference type="NCBI Taxonomy" id="217090"/>
    <lineage>
        <taxon>Bacteria</taxon>
        <taxon>Bacillati</taxon>
        <taxon>Bacillota</taxon>
        <taxon>Bacilli</taxon>
        <taxon>Bacillales</taxon>
        <taxon>Paenibacillaceae</taxon>
        <taxon>Paenibacillus</taxon>
    </lineage>
</organism>
<dbReference type="AlphaFoldDB" id="A0A2N5NDI1"/>
<evidence type="ECO:0000256" key="2">
    <source>
        <dbReference type="SAM" id="Phobius"/>
    </source>
</evidence>
<dbReference type="InterPro" id="IPR024596">
    <property type="entry name" value="RNApol_su_b/EpuA"/>
</dbReference>
<feature type="transmembrane region" description="Helical" evidence="2">
    <location>
        <begin position="56"/>
        <end position="78"/>
    </location>
</feature>
<keyword evidence="2" id="KW-0812">Transmembrane</keyword>
<dbReference type="Pfam" id="PF11772">
    <property type="entry name" value="EpuA"/>
    <property type="match status" value="1"/>
</dbReference>
<accession>A0A2N5NDI1</accession>
<evidence type="ECO:0000256" key="1">
    <source>
        <dbReference type="SAM" id="MobiDB-lite"/>
    </source>
</evidence>
<keyword evidence="2" id="KW-1133">Transmembrane helix</keyword>
<feature type="region of interest" description="Disordered" evidence="1">
    <location>
        <begin position="1"/>
        <end position="48"/>
    </location>
</feature>
<sequence length="106" mass="11067">MTNDTQASSMGGAPSPREGEKSSSASAGGAARPKEKQAAASSGKPRKKSRFTAWWFARKLIVLALFAGALVGGLYLGFVTVGGGSMSDAFDIATYKHIYDLIFSDS</sequence>
<evidence type="ECO:0000313" key="4">
    <source>
        <dbReference type="Proteomes" id="UP000234789"/>
    </source>
</evidence>
<evidence type="ECO:0000313" key="3">
    <source>
        <dbReference type="EMBL" id="PLT48399.1"/>
    </source>
</evidence>
<dbReference type="EMBL" id="NFEZ01000001">
    <property type="protein sequence ID" value="PLT48399.1"/>
    <property type="molecule type" value="Genomic_DNA"/>
</dbReference>
<dbReference type="RefSeq" id="WP_164820128.1">
    <property type="nucleotide sequence ID" value="NZ_BIMM01000017.1"/>
</dbReference>
<name>A0A2N5NDI1_9BACL</name>
<dbReference type="Proteomes" id="UP000234789">
    <property type="component" value="Unassembled WGS sequence"/>
</dbReference>
<reference evidence="3 4" key="1">
    <citation type="submission" date="2017-05" db="EMBL/GenBank/DDBJ databases">
        <title>Functional genome analysis of Paenibacillus pasadenensis strain R16: insights on endophytic life style and antifungal activity.</title>
        <authorList>
            <person name="Passera A."/>
            <person name="Marcolungo L."/>
            <person name="Casati P."/>
            <person name="Brasca M."/>
            <person name="Quaglino F."/>
            <person name="Delledonne M."/>
        </authorList>
    </citation>
    <scope>NUCLEOTIDE SEQUENCE [LARGE SCALE GENOMIC DNA]</scope>
    <source>
        <strain evidence="3 4">R16</strain>
    </source>
</reference>
<keyword evidence="2" id="KW-0472">Membrane</keyword>
<protein>
    <recommendedName>
        <fullName evidence="5">DNA-directed RNA polymerase subunit beta</fullName>
    </recommendedName>
</protein>
<proteinExistence type="predicted"/>
<feature type="compositionally biased region" description="Low complexity" evidence="1">
    <location>
        <begin position="22"/>
        <end position="31"/>
    </location>
</feature>